<accession>A0AA89BSV6</accession>
<feature type="domain" description="IgGFc-binding protein N-terminal" evidence="1">
    <location>
        <begin position="93"/>
        <end position="375"/>
    </location>
</feature>
<evidence type="ECO:0000259" key="1">
    <source>
        <dbReference type="Pfam" id="PF17517"/>
    </source>
</evidence>
<reference evidence="2" key="1">
    <citation type="submission" date="2019-08" db="EMBL/GenBank/DDBJ databases">
        <title>The improved chromosome-level genome for the pearl oyster Pinctada fucata martensii using PacBio sequencing and Hi-C.</title>
        <authorList>
            <person name="Zheng Z."/>
        </authorList>
    </citation>
    <scope>NUCLEOTIDE SEQUENCE</scope>
    <source>
        <strain evidence="2">ZZ-2019</strain>
        <tissue evidence="2">Adductor muscle</tissue>
    </source>
</reference>
<keyword evidence="3" id="KW-1185">Reference proteome</keyword>
<sequence>MFSMTLSGNGKLYIHIISQDDAIVNIESPYTNFSKMIQTKANKPVVVPIPSEFLLTKYGIESKGILVKSNVDISVTGISQEQSIRGEAYSAIPTRFLSHSYTSAVFGDAIVSVVALHNDTLVNVTYRSRTTPGREKHVESSFGITLSRLQTFQTFGPIGGTTLSSNKPIGVISGSSCFDHHYGINETYCNQLLSYIPPTRTFGQCFIIPQITKGQFSLIHIESSFYLESNLSVQGALFNKTTQFTGSDQYSLLSKLPYFVYTSIPSVVTLYTSRRFSTSPPSMLIIPAISQYSNNYNFLTPSTQYFDHQAIIIIKTKEVAGLIFDGQYVSSIPSDSESIKAYEVSYDVIAINITAGVHEVYHPDVDVTFGLLSLGFNQNQAYAFPVGLSLRDGTCD</sequence>
<protein>
    <recommendedName>
        <fullName evidence="1">IgGFc-binding protein N-terminal domain-containing protein</fullName>
    </recommendedName>
</protein>
<dbReference type="Proteomes" id="UP001186944">
    <property type="component" value="Unassembled WGS sequence"/>
</dbReference>
<dbReference type="AlphaFoldDB" id="A0AA89BSV6"/>
<gene>
    <name evidence="2" type="ORF">FSP39_010174</name>
</gene>
<name>A0AA89BSV6_PINIB</name>
<dbReference type="PANTHER" id="PTHR46534">
    <property type="entry name" value="IGGFC_BINDING DOMAIN-CONTAINING PROTEIN"/>
    <property type="match status" value="1"/>
</dbReference>
<evidence type="ECO:0000313" key="3">
    <source>
        <dbReference type="Proteomes" id="UP001186944"/>
    </source>
</evidence>
<dbReference type="Pfam" id="PF17517">
    <property type="entry name" value="IgGFc_binding"/>
    <property type="match status" value="1"/>
</dbReference>
<proteinExistence type="predicted"/>
<dbReference type="InterPro" id="IPR035234">
    <property type="entry name" value="IgGFc-bd_N"/>
</dbReference>
<comment type="caution">
    <text evidence="2">The sequence shown here is derived from an EMBL/GenBank/DDBJ whole genome shotgun (WGS) entry which is preliminary data.</text>
</comment>
<evidence type="ECO:0000313" key="2">
    <source>
        <dbReference type="EMBL" id="KAK3093025.1"/>
    </source>
</evidence>
<dbReference type="EMBL" id="VSWD01000009">
    <property type="protein sequence ID" value="KAK3093025.1"/>
    <property type="molecule type" value="Genomic_DNA"/>
</dbReference>
<organism evidence="2 3">
    <name type="scientific">Pinctada imbricata</name>
    <name type="common">Atlantic pearl-oyster</name>
    <name type="synonym">Pinctada martensii</name>
    <dbReference type="NCBI Taxonomy" id="66713"/>
    <lineage>
        <taxon>Eukaryota</taxon>
        <taxon>Metazoa</taxon>
        <taxon>Spiralia</taxon>
        <taxon>Lophotrochozoa</taxon>
        <taxon>Mollusca</taxon>
        <taxon>Bivalvia</taxon>
        <taxon>Autobranchia</taxon>
        <taxon>Pteriomorphia</taxon>
        <taxon>Pterioida</taxon>
        <taxon>Pterioidea</taxon>
        <taxon>Pteriidae</taxon>
        <taxon>Pinctada</taxon>
    </lineage>
</organism>
<dbReference type="PANTHER" id="PTHR46534:SF1">
    <property type="entry name" value="IGGFC-BINDING PROTEIN N-TERMINAL DOMAIN-CONTAINING PROTEIN"/>
    <property type="match status" value="1"/>
</dbReference>